<dbReference type="InterPro" id="IPR029058">
    <property type="entry name" value="AB_hydrolase_fold"/>
</dbReference>
<feature type="domain" description="Serine aminopeptidase S33" evidence="1">
    <location>
        <begin position="30"/>
        <end position="137"/>
    </location>
</feature>
<evidence type="ECO:0000313" key="2">
    <source>
        <dbReference type="EMBL" id="KKO01679.1"/>
    </source>
</evidence>
<dbReference type="Pfam" id="PF12146">
    <property type="entry name" value="Hydrolase_4"/>
    <property type="match status" value="1"/>
</dbReference>
<accession>A0A0F9YAR2</accession>
<name>A0A0F9YAR2_9ZZZZ</name>
<dbReference type="InterPro" id="IPR022742">
    <property type="entry name" value="Hydrolase_4"/>
</dbReference>
<gene>
    <name evidence="2" type="ORF">LCGC14_0114880</name>
</gene>
<dbReference type="SUPFAM" id="SSF53474">
    <property type="entry name" value="alpha/beta-Hydrolases"/>
    <property type="match status" value="1"/>
</dbReference>
<reference evidence="2" key="1">
    <citation type="journal article" date="2015" name="Nature">
        <title>Complex archaea that bridge the gap between prokaryotes and eukaryotes.</title>
        <authorList>
            <person name="Spang A."/>
            <person name="Saw J.H."/>
            <person name="Jorgensen S.L."/>
            <person name="Zaremba-Niedzwiedzka K."/>
            <person name="Martijn J."/>
            <person name="Lind A.E."/>
            <person name="van Eijk R."/>
            <person name="Schleper C."/>
            <person name="Guy L."/>
            <person name="Ettema T.J."/>
        </authorList>
    </citation>
    <scope>NUCLEOTIDE SEQUENCE</scope>
</reference>
<proteinExistence type="predicted"/>
<dbReference type="AlphaFoldDB" id="A0A0F9YAR2"/>
<comment type="caution">
    <text evidence="2">The sequence shown here is derived from an EMBL/GenBank/DDBJ whole genome shotgun (WGS) entry which is preliminary data.</text>
</comment>
<sequence length="300" mass="33109">MEQSLIETHKLKVDAVELEMRCFGSSNMGAVLLLVHGALEDGRVFHPRNDQGLAGTLAAEGHTAYVADLRGHGQSAPALLESSAEVTQSALINQDLPALLEFVYARHPGQPVFCVGHGWGGVWLVSALIRRPDLLTRIRGLLHFGVRRRQLHGSRATRFTSALFWQRLLPLLGRMKGVIPARAMAIGSADESTAIHATNLAWMRGEWRDLEDGFDYASAIGKLVWPPGLYLAGESDRQQGHIGDVRDFARELGPHDAQIVLLEKGQGCSRRYGHADLLTHPQAEVDHFPLVLGWLEQHLR</sequence>
<organism evidence="2">
    <name type="scientific">marine sediment metagenome</name>
    <dbReference type="NCBI Taxonomy" id="412755"/>
    <lineage>
        <taxon>unclassified sequences</taxon>
        <taxon>metagenomes</taxon>
        <taxon>ecological metagenomes</taxon>
    </lineage>
</organism>
<dbReference type="EMBL" id="LAZR01000034">
    <property type="protein sequence ID" value="KKO01679.1"/>
    <property type="molecule type" value="Genomic_DNA"/>
</dbReference>
<evidence type="ECO:0000259" key="1">
    <source>
        <dbReference type="Pfam" id="PF12146"/>
    </source>
</evidence>
<dbReference type="Gene3D" id="3.40.50.1820">
    <property type="entry name" value="alpha/beta hydrolase"/>
    <property type="match status" value="1"/>
</dbReference>
<protein>
    <recommendedName>
        <fullName evidence="1">Serine aminopeptidase S33 domain-containing protein</fullName>
    </recommendedName>
</protein>